<reference evidence="1 2" key="1">
    <citation type="submission" date="2020-07" db="EMBL/GenBank/DDBJ databases">
        <title>Genomic Encyclopedia of Type Strains, Phase IV (KMG-V): Genome sequencing to study the core and pangenomes of soil and plant-associated prokaryotes.</title>
        <authorList>
            <person name="Whitman W."/>
        </authorList>
    </citation>
    <scope>NUCLEOTIDE SEQUENCE [LARGE SCALE GENOMIC DNA]</scope>
    <source>
        <strain evidence="1 2">RH4WT92</strain>
    </source>
</reference>
<accession>A0ABR6AR36</accession>
<comment type="caution">
    <text evidence="1">The sequence shown here is derived from an EMBL/GenBank/DDBJ whole genome shotgun (WGS) entry which is preliminary data.</text>
</comment>
<organism evidence="1 2">
    <name type="scientific">Brucella intermedia</name>
    <dbReference type="NCBI Taxonomy" id="94625"/>
    <lineage>
        <taxon>Bacteria</taxon>
        <taxon>Pseudomonadati</taxon>
        <taxon>Pseudomonadota</taxon>
        <taxon>Alphaproteobacteria</taxon>
        <taxon>Hyphomicrobiales</taxon>
        <taxon>Brucellaceae</taxon>
        <taxon>Brucella/Ochrobactrum group</taxon>
        <taxon>Brucella</taxon>
    </lineage>
</organism>
<proteinExistence type="predicted"/>
<keyword evidence="2" id="KW-1185">Reference proteome</keyword>
<protein>
    <submittedName>
        <fullName evidence="1">Uncharacterized protein</fullName>
    </submittedName>
</protein>
<dbReference type="Proteomes" id="UP000578622">
    <property type="component" value="Unassembled WGS sequence"/>
</dbReference>
<dbReference type="EMBL" id="JACGXG010000003">
    <property type="protein sequence ID" value="MBA8851918.1"/>
    <property type="molecule type" value="Genomic_DNA"/>
</dbReference>
<sequence>MQGEFRGVLPGGSRPVGAERGIARCDGYDSRRRVCDLAHGTPILASGVGDTAMFINPVAFSHGYDRLRFISEIRLISGTTTSCLSNGRLGNDDTF</sequence>
<name>A0ABR6AR36_9HYPH</name>
<evidence type="ECO:0000313" key="2">
    <source>
        <dbReference type="Proteomes" id="UP000578622"/>
    </source>
</evidence>
<evidence type="ECO:0000313" key="1">
    <source>
        <dbReference type="EMBL" id="MBA8851918.1"/>
    </source>
</evidence>
<gene>
    <name evidence="1" type="ORF">FHW20_002872</name>
</gene>